<evidence type="ECO:0000256" key="4">
    <source>
        <dbReference type="ARBA" id="ARBA00023136"/>
    </source>
</evidence>
<feature type="transmembrane region" description="Helical" evidence="7">
    <location>
        <begin position="250"/>
        <end position="269"/>
    </location>
</feature>
<protein>
    <recommendedName>
        <fullName evidence="8">Rhodopsin domain-containing protein</fullName>
    </recommendedName>
</protein>
<keyword evidence="10" id="KW-1185">Reference proteome</keyword>
<evidence type="ECO:0000313" key="10">
    <source>
        <dbReference type="Proteomes" id="UP001152024"/>
    </source>
</evidence>
<sequence length="418" mass="46592">MTAEKTFSPDAGVMSAMLITFTLATILLICRLVSRKITHVALWWDDYFCIVSWLAAALYFSFAIYWAVVMGLGHVKTDVPEPPEKVDEYARFGLFMAEFLYAMSLGFSKLAILGFYWRLFGSVARIRIGIYILQASTVIWLTIRTFMTIFHCVPVEAYWNHNIKDAVCEVDPAKFMFGTTLVHLMLEVAVLSLPVFQVKTLKLRSGQKVAVVAMFMFGIFVCIASVIVLYEAFTLDPTTTEMARDIRGVIIWAGTESYLAIISSCLPIIRPIFRKMLSGTTLASKSNSSGPNPISGLTSSKGIKLSNIARTKEVDDNSSQRELAEIEDGSSGDPDFHSYPHNNTVITALNDRPGSNPSNANPYAIQVKNETRVYYESNWKQEREQGHQQPNYRADIEVGDAALGAGVYRTATSDGPRY</sequence>
<feature type="transmembrane region" description="Helical" evidence="7">
    <location>
        <begin position="175"/>
        <end position="197"/>
    </location>
</feature>
<reference evidence="9" key="1">
    <citation type="submission" date="2022-09" db="EMBL/GenBank/DDBJ databases">
        <title>Fusarium specimens isolated from Avocado Roots.</title>
        <authorList>
            <person name="Stajich J."/>
            <person name="Roper C."/>
            <person name="Heimlech-Rivalta G."/>
        </authorList>
    </citation>
    <scope>NUCLEOTIDE SEQUENCE</scope>
    <source>
        <strain evidence="9">CF00095</strain>
    </source>
</reference>
<proteinExistence type="inferred from homology"/>
<keyword evidence="4 7" id="KW-0472">Membrane</keyword>
<evidence type="ECO:0000256" key="6">
    <source>
        <dbReference type="SAM" id="MobiDB-lite"/>
    </source>
</evidence>
<evidence type="ECO:0000259" key="8">
    <source>
        <dbReference type="Pfam" id="PF20684"/>
    </source>
</evidence>
<organism evidence="9 10">
    <name type="scientific">Fusarium equiseti</name>
    <name type="common">Fusarium scirpi</name>
    <dbReference type="NCBI Taxonomy" id="61235"/>
    <lineage>
        <taxon>Eukaryota</taxon>
        <taxon>Fungi</taxon>
        <taxon>Dikarya</taxon>
        <taxon>Ascomycota</taxon>
        <taxon>Pezizomycotina</taxon>
        <taxon>Sordariomycetes</taxon>
        <taxon>Hypocreomycetidae</taxon>
        <taxon>Hypocreales</taxon>
        <taxon>Nectriaceae</taxon>
        <taxon>Fusarium</taxon>
        <taxon>Fusarium incarnatum-equiseti species complex</taxon>
    </lineage>
</organism>
<comment type="caution">
    <text evidence="9">The sequence shown here is derived from an EMBL/GenBank/DDBJ whole genome shotgun (WGS) entry which is preliminary data.</text>
</comment>
<name>A0ABQ8QXD5_FUSEQ</name>
<gene>
    <name evidence="9" type="ORF">NW768_011568</name>
</gene>
<dbReference type="Pfam" id="PF20684">
    <property type="entry name" value="Fung_rhodopsin"/>
    <property type="match status" value="1"/>
</dbReference>
<evidence type="ECO:0000313" key="9">
    <source>
        <dbReference type="EMBL" id="KAJ4113288.1"/>
    </source>
</evidence>
<dbReference type="EMBL" id="JAOQBH010000030">
    <property type="protein sequence ID" value="KAJ4113288.1"/>
    <property type="molecule type" value="Genomic_DNA"/>
</dbReference>
<dbReference type="PANTHER" id="PTHR33048:SF47">
    <property type="entry name" value="INTEGRAL MEMBRANE PROTEIN-RELATED"/>
    <property type="match status" value="1"/>
</dbReference>
<evidence type="ECO:0000256" key="7">
    <source>
        <dbReference type="SAM" id="Phobius"/>
    </source>
</evidence>
<evidence type="ECO:0000256" key="2">
    <source>
        <dbReference type="ARBA" id="ARBA00022692"/>
    </source>
</evidence>
<accession>A0ABQ8QXD5</accession>
<dbReference type="PANTHER" id="PTHR33048">
    <property type="entry name" value="PTH11-LIKE INTEGRAL MEMBRANE PROTEIN (AFU_ORTHOLOGUE AFUA_5G11245)"/>
    <property type="match status" value="1"/>
</dbReference>
<comment type="subcellular location">
    <subcellularLocation>
        <location evidence="1">Membrane</location>
        <topology evidence="1">Multi-pass membrane protein</topology>
    </subcellularLocation>
</comment>
<dbReference type="InterPro" id="IPR049326">
    <property type="entry name" value="Rhodopsin_dom_fungi"/>
</dbReference>
<feature type="domain" description="Rhodopsin" evidence="8">
    <location>
        <begin position="31"/>
        <end position="275"/>
    </location>
</feature>
<evidence type="ECO:0000256" key="3">
    <source>
        <dbReference type="ARBA" id="ARBA00022989"/>
    </source>
</evidence>
<feature type="transmembrane region" description="Helical" evidence="7">
    <location>
        <begin position="12"/>
        <end position="34"/>
    </location>
</feature>
<dbReference type="InterPro" id="IPR052337">
    <property type="entry name" value="SAT4-like"/>
</dbReference>
<evidence type="ECO:0000256" key="1">
    <source>
        <dbReference type="ARBA" id="ARBA00004141"/>
    </source>
</evidence>
<keyword evidence="3 7" id="KW-1133">Transmembrane helix</keyword>
<feature type="compositionally biased region" description="Basic and acidic residues" evidence="6">
    <location>
        <begin position="310"/>
        <end position="324"/>
    </location>
</feature>
<feature type="transmembrane region" description="Helical" evidence="7">
    <location>
        <begin position="89"/>
        <end position="116"/>
    </location>
</feature>
<feature type="transmembrane region" description="Helical" evidence="7">
    <location>
        <begin position="209"/>
        <end position="230"/>
    </location>
</feature>
<evidence type="ECO:0000256" key="5">
    <source>
        <dbReference type="ARBA" id="ARBA00038359"/>
    </source>
</evidence>
<keyword evidence="2 7" id="KW-0812">Transmembrane</keyword>
<feature type="transmembrane region" description="Helical" evidence="7">
    <location>
        <begin position="128"/>
        <end position="150"/>
    </location>
</feature>
<feature type="region of interest" description="Disordered" evidence="6">
    <location>
        <begin position="308"/>
        <end position="343"/>
    </location>
</feature>
<dbReference type="Proteomes" id="UP001152024">
    <property type="component" value="Unassembled WGS sequence"/>
</dbReference>
<comment type="similarity">
    <text evidence="5">Belongs to the SAT4 family.</text>
</comment>
<feature type="transmembrane region" description="Helical" evidence="7">
    <location>
        <begin position="46"/>
        <end position="69"/>
    </location>
</feature>